<feature type="domain" description="Transposase IS4-like" evidence="1">
    <location>
        <begin position="108"/>
        <end position="174"/>
    </location>
</feature>
<feature type="non-terminal residue" evidence="3">
    <location>
        <position position="177"/>
    </location>
</feature>
<organism evidence="3 4">
    <name type="scientific">Sporosarcina limicola</name>
    <dbReference type="NCBI Taxonomy" id="34101"/>
    <lineage>
        <taxon>Bacteria</taxon>
        <taxon>Bacillati</taxon>
        <taxon>Bacillota</taxon>
        <taxon>Bacilli</taxon>
        <taxon>Bacillales</taxon>
        <taxon>Caryophanaceae</taxon>
        <taxon>Sporosarcina</taxon>
    </lineage>
</organism>
<dbReference type="PANTHER" id="PTHR30298">
    <property type="entry name" value="H REPEAT-ASSOCIATED PREDICTED TRANSPOSASE"/>
    <property type="match status" value="1"/>
</dbReference>
<dbReference type="AlphaFoldDB" id="A0A927MSI8"/>
<comment type="caution">
    <text evidence="3">The sequence shown here is derived from an EMBL/GenBank/DDBJ whole genome shotgun (WGS) entry which is preliminary data.</text>
</comment>
<dbReference type="PANTHER" id="PTHR30298:SF0">
    <property type="entry name" value="PROTEIN YBFL-RELATED"/>
    <property type="match status" value="1"/>
</dbReference>
<dbReference type="EMBL" id="JADBEL010000030">
    <property type="protein sequence ID" value="MBE1556571.1"/>
    <property type="molecule type" value="Genomic_DNA"/>
</dbReference>
<evidence type="ECO:0000259" key="2">
    <source>
        <dbReference type="Pfam" id="PF13808"/>
    </source>
</evidence>
<dbReference type="Pfam" id="PF13808">
    <property type="entry name" value="DDE_Tnp_1_assoc"/>
    <property type="match status" value="1"/>
</dbReference>
<dbReference type="NCBIfam" id="NF033564">
    <property type="entry name" value="transpos_ISAs1"/>
    <property type="match status" value="1"/>
</dbReference>
<evidence type="ECO:0000259" key="1">
    <source>
        <dbReference type="Pfam" id="PF01609"/>
    </source>
</evidence>
<dbReference type="InterPro" id="IPR002559">
    <property type="entry name" value="Transposase_11"/>
</dbReference>
<proteinExistence type="predicted"/>
<dbReference type="GO" id="GO:0004803">
    <property type="term" value="F:transposase activity"/>
    <property type="evidence" value="ECO:0007669"/>
    <property type="project" value="InterPro"/>
</dbReference>
<sequence>MNNKRYQGPIFEYFEELNDTRQEGKVRHKLTDILFIVVTGVICGLDEWDDIHFWASSDSSQQWLKKYIELQNGIPSESTIKRLFSIIKPKEFETCFANWMKTGLELPEKDGVAIDGKTSRGSKDKKKEKQGIHIVSALCHSYGLVLGQTKTEEKSNEITAIPELLDQLYIEGCIVTI</sequence>
<evidence type="ECO:0000313" key="3">
    <source>
        <dbReference type="EMBL" id="MBE1556571.1"/>
    </source>
</evidence>
<accession>A0A927MSI8</accession>
<evidence type="ECO:0000313" key="4">
    <source>
        <dbReference type="Proteomes" id="UP000658225"/>
    </source>
</evidence>
<dbReference type="GO" id="GO:0003677">
    <property type="term" value="F:DNA binding"/>
    <property type="evidence" value="ECO:0007669"/>
    <property type="project" value="InterPro"/>
</dbReference>
<keyword evidence="4" id="KW-1185">Reference proteome</keyword>
<feature type="domain" description="H repeat-associated protein N-terminal" evidence="2">
    <location>
        <begin position="12"/>
        <end position="100"/>
    </location>
</feature>
<gene>
    <name evidence="3" type="ORF">H4683_003696</name>
</gene>
<name>A0A927MSI8_9BACL</name>
<dbReference type="InterPro" id="IPR047647">
    <property type="entry name" value="ISAs1_transpos"/>
</dbReference>
<dbReference type="GO" id="GO:0006313">
    <property type="term" value="P:DNA transposition"/>
    <property type="evidence" value="ECO:0007669"/>
    <property type="project" value="InterPro"/>
</dbReference>
<dbReference type="InterPro" id="IPR051698">
    <property type="entry name" value="Transposase_11-like"/>
</dbReference>
<dbReference type="Pfam" id="PF01609">
    <property type="entry name" value="DDE_Tnp_1"/>
    <property type="match status" value="1"/>
</dbReference>
<protein>
    <submittedName>
        <fullName evidence="3">Transposase YbfD/YdcC</fullName>
    </submittedName>
</protein>
<dbReference type="RefSeq" id="WP_192600206.1">
    <property type="nucleotide sequence ID" value="NZ_JADBEL010000030.1"/>
</dbReference>
<dbReference type="InterPro" id="IPR032806">
    <property type="entry name" value="YbfD_N"/>
</dbReference>
<dbReference type="Proteomes" id="UP000658225">
    <property type="component" value="Unassembled WGS sequence"/>
</dbReference>
<reference evidence="3" key="1">
    <citation type="submission" date="2020-10" db="EMBL/GenBank/DDBJ databases">
        <title>Genomic Encyclopedia of Type Strains, Phase IV (KMG-IV): sequencing the most valuable type-strain genomes for metagenomic binning, comparative biology and taxonomic classification.</title>
        <authorList>
            <person name="Goeker M."/>
        </authorList>
    </citation>
    <scope>NUCLEOTIDE SEQUENCE</scope>
    <source>
        <strain evidence="3">DSM 13886</strain>
    </source>
</reference>